<dbReference type="Gene3D" id="1.10.238.10">
    <property type="entry name" value="EF-hand"/>
    <property type="match status" value="2"/>
</dbReference>
<accession>A0A8J2X2A1</accession>
<evidence type="ECO:0000313" key="7">
    <source>
        <dbReference type="Proteomes" id="UP000789595"/>
    </source>
</evidence>
<keyword evidence="3" id="KW-0106">Calcium</keyword>
<feature type="compositionally biased region" description="Pro residues" evidence="4">
    <location>
        <begin position="90"/>
        <end position="107"/>
    </location>
</feature>
<feature type="domain" description="EF-hand" evidence="5">
    <location>
        <begin position="294"/>
        <end position="329"/>
    </location>
</feature>
<reference evidence="6" key="1">
    <citation type="submission" date="2021-11" db="EMBL/GenBank/DDBJ databases">
        <authorList>
            <consortium name="Genoscope - CEA"/>
            <person name="William W."/>
        </authorList>
    </citation>
    <scope>NUCLEOTIDE SEQUENCE</scope>
</reference>
<dbReference type="PROSITE" id="PS50222">
    <property type="entry name" value="EF_HAND_2"/>
    <property type="match status" value="4"/>
</dbReference>
<evidence type="ECO:0000256" key="4">
    <source>
        <dbReference type="SAM" id="MobiDB-lite"/>
    </source>
</evidence>
<evidence type="ECO:0000256" key="1">
    <source>
        <dbReference type="ARBA" id="ARBA00022723"/>
    </source>
</evidence>
<keyword evidence="1" id="KW-0479">Metal-binding</keyword>
<feature type="compositionally biased region" description="Basic residues" evidence="4">
    <location>
        <begin position="70"/>
        <end position="84"/>
    </location>
</feature>
<organism evidence="6 7">
    <name type="scientific">Pelagomonas calceolata</name>
    <dbReference type="NCBI Taxonomy" id="35677"/>
    <lineage>
        <taxon>Eukaryota</taxon>
        <taxon>Sar</taxon>
        <taxon>Stramenopiles</taxon>
        <taxon>Ochrophyta</taxon>
        <taxon>Pelagophyceae</taxon>
        <taxon>Pelagomonadales</taxon>
        <taxon>Pelagomonadaceae</taxon>
        <taxon>Pelagomonas</taxon>
    </lineage>
</organism>
<name>A0A8J2X2A1_9STRA</name>
<feature type="region of interest" description="Disordered" evidence="4">
    <location>
        <begin position="63"/>
        <end position="164"/>
    </location>
</feature>
<dbReference type="InterPro" id="IPR011992">
    <property type="entry name" value="EF-hand-dom_pair"/>
</dbReference>
<dbReference type="PROSITE" id="PS00018">
    <property type="entry name" value="EF_HAND_1"/>
    <property type="match status" value="3"/>
</dbReference>
<feature type="domain" description="EF-hand" evidence="5">
    <location>
        <begin position="196"/>
        <end position="231"/>
    </location>
</feature>
<feature type="region of interest" description="Disordered" evidence="4">
    <location>
        <begin position="636"/>
        <end position="664"/>
    </location>
</feature>
<comment type="caution">
    <text evidence="6">The sequence shown here is derived from an EMBL/GenBank/DDBJ whole genome shotgun (WGS) entry which is preliminary data.</text>
</comment>
<evidence type="ECO:0000259" key="5">
    <source>
        <dbReference type="PROSITE" id="PS50222"/>
    </source>
</evidence>
<dbReference type="PROSITE" id="PS50096">
    <property type="entry name" value="IQ"/>
    <property type="match status" value="1"/>
</dbReference>
<dbReference type="AlphaFoldDB" id="A0A8J2X2A1"/>
<dbReference type="PANTHER" id="PTHR34524:SF6">
    <property type="entry name" value="CALCYPHOSINE LIKE"/>
    <property type="match status" value="1"/>
</dbReference>
<dbReference type="OrthoDB" id="26525at2759"/>
<feature type="compositionally biased region" description="Basic residues" evidence="4">
    <location>
        <begin position="542"/>
        <end position="557"/>
    </location>
</feature>
<feature type="compositionally biased region" description="Basic and acidic residues" evidence="4">
    <location>
        <begin position="636"/>
        <end position="658"/>
    </location>
</feature>
<dbReference type="SMART" id="SM00054">
    <property type="entry name" value="EFh"/>
    <property type="match status" value="4"/>
</dbReference>
<dbReference type="Pfam" id="PF13499">
    <property type="entry name" value="EF-hand_7"/>
    <property type="match status" value="2"/>
</dbReference>
<dbReference type="PANTHER" id="PTHR34524">
    <property type="entry name" value="CALCYPHOSIN"/>
    <property type="match status" value="1"/>
</dbReference>
<dbReference type="EMBL" id="CAKKNE010000005">
    <property type="protein sequence ID" value="CAH0375835.1"/>
    <property type="molecule type" value="Genomic_DNA"/>
</dbReference>
<sequence>MEESKPPSINDCLAQLRQCLDPAAAAAITQLNAAINARVDRLTQAVEGPSPWLEVGRALVRQVQTTRPRSQPKPRPKPVVQRRPKVVEKPAPPPPAPAPAPACPQPPIIDAELTAAASKLQASERGRAARKRRRKAPPPKPKQKYATGRKIENKQPSKHDEHELTMPVERVRAVVVRLHEAFPKVRGGQAWDRRGSMNRNWELLFKRLDKDKSGRLDYAEFEGAVRSELRVTDTTDQELRALWTYVDHDKSGEVTISEFQHGCYLLILEGWPLLSKDSLEKIVSIINGAAKRWLHASSWVKVFRAIDQDENDRLGYEELERVVRANGTQGGLSLTSSDLTDHDLRGLWRALDRDVSGEVTIDEFMNFMRRKEEKPKTPPPPPKSRRRRRAPSPDHSVRTQDTAATTTVPTHVGDYLSTSTTLDNIQRETGCKISQTKNEVTFSGSDFQIRAARAAVAAASSRILPPLASPQPDDDDSTIATVEKLPPVRRRPTPVKIVNALSDSPYGQTACSPSNRHSGLASGWWGDRPERHEAHDAWTRRERARKRHERRRRRRERRRAERLEKGWSLHREESPTKEDATIKRVALGAARAAMGGPEKVPYTVGFPRAGDLDGSTDMYITRRPDPDERERAILWSDPDRDARTRERLSRSPTRRAEAESMVVHSEPTKPDVYVGKRWVSHRDLPEKRRERSLSPLSREIGKKCEPLSPHRQPAIPAPAFSGGRETTRVSNLFCH</sequence>
<feature type="domain" description="EF-hand" evidence="5">
    <location>
        <begin position="339"/>
        <end position="374"/>
    </location>
</feature>
<feature type="region of interest" description="Disordered" evidence="4">
    <location>
        <begin position="366"/>
        <end position="407"/>
    </location>
</feature>
<proteinExistence type="predicted"/>
<gene>
    <name evidence="6" type="ORF">PECAL_5P03830</name>
</gene>
<dbReference type="CDD" id="cd00051">
    <property type="entry name" value="EFh"/>
    <property type="match status" value="1"/>
</dbReference>
<evidence type="ECO:0000313" key="6">
    <source>
        <dbReference type="EMBL" id="CAH0375835.1"/>
    </source>
</evidence>
<feature type="compositionally biased region" description="Basic residues" evidence="4">
    <location>
        <begin position="128"/>
        <end position="143"/>
    </location>
</feature>
<feature type="region of interest" description="Disordered" evidence="4">
    <location>
        <begin position="684"/>
        <end position="726"/>
    </location>
</feature>
<dbReference type="InterPro" id="IPR051581">
    <property type="entry name" value="Ca-bind"/>
</dbReference>
<feature type="domain" description="EF-hand" evidence="5">
    <location>
        <begin position="234"/>
        <end position="269"/>
    </location>
</feature>
<feature type="compositionally biased region" description="Basic and acidic residues" evidence="4">
    <location>
        <begin position="149"/>
        <end position="164"/>
    </location>
</feature>
<keyword evidence="2" id="KW-0677">Repeat</keyword>
<dbReference type="Proteomes" id="UP000789595">
    <property type="component" value="Unassembled WGS sequence"/>
</dbReference>
<evidence type="ECO:0000256" key="2">
    <source>
        <dbReference type="ARBA" id="ARBA00022737"/>
    </source>
</evidence>
<evidence type="ECO:0000256" key="3">
    <source>
        <dbReference type="ARBA" id="ARBA00022837"/>
    </source>
</evidence>
<dbReference type="InterPro" id="IPR002048">
    <property type="entry name" value="EF_hand_dom"/>
</dbReference>
<protein>
    <recommendedName>
        <fullName evidence="5">EF-hand domain-containing protein</fullName>
    </recommendedName>
</protein>
<dbReference type="SUPFAM" id="SSF47473">
    <property type="entry name" value="EF-hand"/>
    <property type="match status" value="1"/>
</dbReference>
<dbReference type="GO" id="GO:0005509">
    <property type="term" value="F:calcium ion binding"/>
    <property type="evidence" value="ECO:0007669"/>
    <property type="project" value="InterPro"/>
</dbReference>
<dbReference type="InterPro" id="IPR018247">
    <property type="entry name" value="EF_Hand_1_Ca_BS"/>
</dbReference>
<keyword evidence="7" id="KW-1185">Reference proteome</keyword>
<feature type="region of interest" description="Disordered" evidence="4">
    <location>
        <begin position="536"/>
        <end position="561"/>
    </location>
</feature>